<keyword evidence="8" id="KW-0749">Sporulation</keyword>
<dbReference type="InterPro" id="IPR000700">
    <property type="entry name" value="PAS-assoc_C"/>
</dbReference>
<gene>
    <name evidence="13" type="ORF">CUU66_14965</name>
</gene>
<evidence type="ECO:0000256" key="8">
    <source>
        <dbReference type="ARBA" id="ARBA00022969"/>
    </source>
</evidence>
<dbReference type="InterPro" id="IPR003594">
    <property type="entry name" value="HATPase_dom"/>
</dbReference>
<keyword evidence="7" id="KW-0067">ATP-binding</keyword>
<protein>
    <recommendedName>
        <fullName evidence="2">histidine kinase</fullName>
        <ecNumber evidence="2">2.7.13.3</ecNumber>
    </recommendedName>
</protein>
<dbReference type="SMART" id="SM00086">
    <property type="entry name" value="PAC"/>
    <property type="match status" value="1"/>
</dbReference>
<evidence type="ECO:0000256" key="7">
    <source>
        <dbReference type="ARBA" id="ARBA00022840"/>
    </source>
</evidence>
<dbReference type="InterPro" id="IPR000014">
    <property type="entry name" value="PAS"/>
</dbReference>
<dbReference type="FunFam" id="1.10.287.130:FF:000040">
    <property type="entry name" value="PAS domain-containing sensor histidine kinase"/>
    <property type="match status" value="1"/>
</dbReference>
<dbReference type="Gene3D" id="3.30.565.10">
    <property type="entry name" value="Histidine kinase-like ATPase, C-terminal domain"/>
    <property type="match status" value="1"/>
</dbReference>
<evidence type="ECO:0000259" key="12">
    <source>
        <dbReference type="PROSITE" id="PS50113"/>
    </source>
</evidence>
<dbReference type="SUPFAM" id="SSF55874">
    <property type="entry name" value="ATPase domain of HSP90 chaperone/DNA topoisomerase II/histidine kinase"/>
    <property type="match status" value="1"/>
</dbReference>
<dbReference type="RefSeq" id="WP_101643556.1">
    <property type="nucleotide sequence ID" value="NZ_PGUY01000046.1"/>
</dbReference>
<dbReference type="InterPro" id="IPR035965">
    <property type="entry name" value="PAS-like_dom_sf"/>
</dbReference>
<dbReference type="PANTHER" id="PTHR43065">
    <property type="entry name" value="SENSOR HISTIDINE KINASE"/>
    <property type="match status" value="1"/>
</dbReference>
<dbReference type="CDD" id="cd00082">
    <property type="entry name" value="HisKA"/>
    <property type="match status" value="1"/>
</dbReference>
<feature type="domain" description="Histidine kinase" evidence="10">
    <location>
        <begin position="302"/>
        <end position="507"/>
    </location>
</feature>
<dbReference type="InterPro" id="IPR036890">
    <property type="entry name" value="HATPase_C_sf"/>
</dbReference>
<dbReference type="Gene3D" id="1.10.287.130">
    <property type="match status" value="1"/>
</dbReference>
<dbReference type="GO" id="GO:0030435">
    <property type="term" value="P:sporulation resulting in formation of a cellular spore"/>
    <property type="evidence" value="ECO:0007669"/>
    <property type="project" value="UniProtKB-KW"/>
</dbReference>
<dbReference type="Proteomes" id="UP000234748">
    <property type="component" value="Unassembled WGS sequence"/>
</dbReference>
<sequence>MDYQINYIGKKIKQNGKVLTGKTVEHPKGDLVCSLLNVKLTDRHCLPEELFYWIGEYLSTDHIEARNNIASWADLFGQRSIQSEISLDMSCNFIYFIRSSIMEFIQEEVSSQRISAMTLIKLTRELDSLFQLVTSTITELYIDRFSLTKFALDESAEDLSITLKELADLKNALNEAAIFAITDSNDEISYVNEKFCEISKYTKAELLGQKHNLLNSGFHPDIFFREIWQTIQEGRVWKGEIYNRAKDGTCYWVDTTIVPFINANGETYQHISIQYDITEQKKTEEILRKAEKLSLVGELAAGIAHEIRNPLTTIKGFVQLLRKSHEETKLLYADTILEEIDRINFIVSEFMVFARPHANYYTECNVCDILHSVINLLEAEAALKDVILMREIPQKSSMIRGEKNQLKQVFLNIIKNGIEALPHGGHIKIHVHDYQSELVISIQDNGIGMSKDQIKKLGEPFYTTKPYGNGLGLMVSYKIIQNHHGNISVKSEKNQGTLFQLSFPLIDSRSS</sequence>
<name>A0A2N5M426_9BACI</name>
<accession>A0A2N5M426</accession>
<reference evidence="13 14" key="1">
    <citation type="submission" date="2017-11" db="EMBL/GenBank/DDBJ databases">
        <title>Comparitive Functional Genomics of Dry Heat Resistant strains isolated from the Viking Spacecraft.</title>
        <authorList>
            <person name="Seuylemezian A."/>
            <person name="Cooper K."/>
            <person name="Vaishampayan P."/>
        </authorList>
    </citation>
    <scope>NUCLEOTIDE SEQUENCE [LARGE SCALE GENOMIC DNA]</scope>
    <source>
        <strain evidence="13 14">V1-29</strain>
    </source>
</reference>
<keyword evidence="14" id="KW-1185">Reference proteome</keyword>
<dbReference type="PROSITE" id="PS50112">
    <property type="entry name" value="PAS"/>
    <property type="match status" value="1"/>
</dbReference>
<dbReference type="Pfam" id="PF02518">
    <property type="entry name" value="HATPase_c"/>
    <property type="match status" value="1"/>
</dbReference>
<evidence type="ECO:0000256" key="5">
    <source>
        <dbReference type="ARBA" id="ARBA00022741"/>
    </source>
</evidence>
<evidence type="ECO:0000259" key="10">
    <source>
        <dbReference type="PROSITE" id="PS50109"/>
    </source>
</evidence>
<dbReference type="Gene3D" id="3.30.450.20">
    <property type="entry name" value="PAS domain"/>
    <property type="match status" value="1"/>
</dbReference>
<comment type="caution">
    <text evidence="13">The sequence shown here is derived from an EMBL/GenBank/DDBJ whole genome shotgun (WGS) entry which is preliminary data.</text>
</comment>
<dbReference type="OrthoDB" id="9815750at2"/>
<dbReference type="SUPFAM" id="SSF55785">
    <property type="entry name" value="PYP-like sensor domain (PAS domain)"/>
    <property type="match status" value="1"/>
</dbReference>
<dbReference type="SUPFAM" id="SSF47384">
    <property type="entry name" value="Homodimeric domain of signal transducing histidine kinase"/>
    <property type="match status" value="1"/>
</dbReference>
<evidence type="ECO:0000313" key="14">
    <source>
        <dbReference type="Proteomes" id="UP000234748"/>
    </source>
</evidence>
<evidence type="ECO:0000256" key="4">
    <source>
        <dbReference type="ARBA" id="ARBA00022679"/>
    </source>
</evidence>
<keyword evidence="3" id="KW-0597">Phosphoprotein</keyword>
<dbReference type="PROSITE" id="PS50113">
    <property type="entry name" value="PAC"/>
    <property type="match status" value="1"/>
</dbReference>
<evidence type="ECO:0000256" key="6">
    <source>
        <dbReference type="ARBA" id="ARBA00022777"/>
    </source>
</evidence>
<dbReference type="InterPro" id="IPR005467">
    <property type="entry name" value="His_kinase_dom"/>
</dbReference>
<dbReference type="AlphaFoldDB" id="A0A2N5M426"/>
<dbReference type="InterPro" id="IPR004358">
    <property type="entry name" value="Sig_transdc_His_kin-like_C"/>
</dbReference>
<dbReference type="CDD" id="cd00130">
    <property type="entry name" value="PAS"/>
    <property type="match status" value="1"/>
</dbReference>
<dbReference type="SMART" id="SM00388">
    <property type="entry name" value="HisKA"/>
    <property type="match status" value="1"/>
</dbReference>
<evidence type="ECO:0000313" key="13">
    <source>
        <dbReference type="EMBL" id="PLT29114.1"/>
    </source>
</evidence>
<evidence type="ECO:0000256" key="2">
    <source>
        <dbReference type="ARBA" id="ARBA00012438"/>
    </source>
</evidence>
<dbReference type="PRINTS" id="PR00344">
    <property type="entry name" value="BCTRLSENSOR"/>
</dbReference>
<dbReference type="NCBIfam" id="TIGR00229">
    <property type="entry name" value="sensory_box"/>
    <property type="match status" value="1"/>
</dbReference>
<keyword evidence="6 13" id="KW-0418">Kinase</keyword>
<proteinExistence type="predicted"/>
<dbReference type="SMART" id="SM00387">
    <property type="entry name" value="HATPase_c"/>
    <property type="match status" value="1"/>
</dbReference>
<dbReference type="InterPro" id="IPR001610">
    <property type="entry name" value="PAC"/>
</dbReference>
<dbReference type="PROSITE" id="PS50109">
    <property type="entry name" value="HIS_KIN"/>
    <property type="match status" value="1"/>
</dbReference>
<dbReference type="Pfam" id="PF13426">
    <property type="entry name" value="PAS_9"/>
    <property type="match status" value="1"/>
</dbReference>
<keyword evidence="9" id="KW-0902">Two-component regulatory system</keyword>
<feature type="domain" description="PAC" evidence="12">
    <location>
        <begin position="235"/>
        <end position="289"/>
    </location>
</feature>
<dbReference type="InterPro" id="IPR036097">
    <property type="entry name" value="HisK_dim/P_sf"/>
</dbReference>
<organism evidence="13 14">
    <name type="scientific">Peribacillus deserti</name>
    <dbReference type="NCBI Taxonomy" id="673318"/>
    <lineage>
        <taxon>Bacteria</taxon>
        <taxon>Bacillati</taxon>
        <taxon>Bacillota</taxon>
        <taxon>Bacilli</taxon>
        <taxon>Bacillales</taxon>
        <taxon>Bacillaceae</taxon>
        <taxon>Peribacillus</taxon>
    </lineage>
</organism>
<dbReference type="Pfam" id="PF00512">
    <property type="entry name" value="HisKA"/>
    <property type="match status" value="1"/>
</dbReference>
<feature type="domain" description="PAS" evidence="11">
    <location>
        <begin position="165"/>
        <end position="221"/>
    </location>
</feature>
<evidence type="ECO:0000256" key="1">
    <source>
        <dbReference type="ARBA" id="ARBA00000085"/>
    </source>
</evidence>
<keyword evidence="5" id="KW-0547">Nucleotide-binding</keyword>
<dbReference type="PANTHER" id="PTHR43065:SF34">
    <property type="entry name" value="SPORULATION KINASE A"/>
    <property type="match status" value="1"/>
</dbReference>
<evidence type="ECO:0000259" key="11">
    <source>
        <dbReference type="PROSITE" id="PS50112"/>
    </source>
</evidence>
<dbReference type="EMBL" id="PGUY01000046">
    <property type="protein sequence ID" value="PLT29114.1"/>
    <property type="molecule type" value="Genomic_DNA"/>
</dbReference>
<dbReference type="GO" id="GO:0000155">
    <property type="term" value="F:phosphorelay sensor kinase activity"/>
    <property type="evidence" value="ECO:0007669"/>
    <property type="project" value="InterPro"/>
</dbReference>
<dbReference type="GO" id="GO:0005524">
    <property type="term" value="F:ATP binding"/>
    <property type="evidence" value="ECO:0007669"/>
    <property type="project" value="UniProtKB-KW"/>
</dbReference>
<keyword evidence="4" id="KW-0808">Transferase</keyword>
<dbReference type="InterPro" id="IPR003661">
    <property type="entry name" value="HisK_dim/P_dom"/>
</dbReference>
<evidence type="ECO:0000256" key="3">
    <source>
        <dbReference type="ARBA" id="ARBA00022553"/>
    </source>
</evidence>
<comment type="catalytic activity">
    <reaction evidence="1">
        <text>ATP + protein L-histidine = ADP + protein N-phospho-L-histidine.</text>
        <dbReference type="EC" id="2.7.13.3"/>
    </reaction>
</comment>
<evidence type="ECO:0000256" key="9">
    <source>
        <dbReference type="ARBA" id="ARBA00023012"/>
    </source>
</evidence>
<dbReference type="EC" id="2.7.13.3" evidence="2"/>